<dbReference type="Proteomes" id="UP000494256">
    <property type="component" value="Unassembled WGS sequence"/>
</dbReference>
<evidence type="ECO:0000256" key="1">
    <source>
        <dbReference type="ARBA" id="ARBA00022553"/>
    </source>
</evidence>
<feature type="compositionally biased region" description="Polar residues" evidence="2">
    <location>
        <begin position="347"/>
        <end position="370"/>
    </location>
</feature>
<dbReference type="InterPro" id="IPR025934">
    <property type="entry name" value="NudC_N_dom"/>
</dbReference>
<proteinExistence type="predicted"/>
<name>A0A8S0YWQ7_ARCPL</name>
<dbReference type="Pfam" id="PF14050">
    <property type="entry name" value="Nudc_N"/>
    <property type="match status" value="1"/>
</dbReference>
<gene>
    <name evidence="4" type="ORF">APLA_LOCUS1608</name>
</gene>
<dbReference type="CDD" id="cd06467">
    <property type="entry name" value="p23_NUDC_like"/>
    <property type="match status" value="1"/>
</dbReference>
<dbReference type="SUPFAM" id="SSF49764">
    <property type="entry name" value="HSP20-like chaperones"/>
    <property type="match status" value="1"/>
</dbReference>
<evidence type="ECO:0000313" key="4">
    <source>
        <dbReference type="EMBL" id="CAB3223883.1"/>
    </source>
</evidence>
<dbReference type="GO" id="GO:0006457">
    <property type="term" value="P:protein folding"/>
    <property type="evidence" value="ECO:0007669"/>
    <property type="project" value="TreeGrafter"/>
</dbReference>
<comment type="caution">
    <text evidence="4">The sequence shown here is derived from an EMBL/GenBank/DDBJ whole genome shotgun (WGS) entry which is preliminary data.</text>
</comment>
<dbReference type="PROSITE" id="PS51203">
    <property type="entry name" value="CS"/>
    <property type="match status" value="1"/>
</dbReference>
<evidence type="ECO:0000256" key="2">
    <source>
        <dbReference type="SAM" id="MobiDB-lite"/>
    </source>
</evidence>
<feature type="region of interest" description="Disordered" evidence="2">
    <location>
        <begin position="346"/>
        <end position="370"/>
    </location>
</feature>
<dbReference type="InterPro" id="IPR007052">
    <property type="entry name" value="CS_dom"/>
</dbReference>
<reference evidence="4 5" key="1">
    <citation type="submission" date="2020-04" db="EMBL/GenBank/DDBJ databases">
        <authorList>
            <person name="Wallbank WR R."/>
            <person name="Pardo Diaz C."/>
            <person name="Kozak K."/>
            <person name="Martin S."/>
            <person name="Jiggins C."/>
            <person name="Moest M."/>
            <person name="Warren A I."/>
            <person name="Byers J.R.P. K."/>
            <person name="Montejo-Kovacevich G."/>
            <person name="Yen C E."/>
        </authorList>
    </citation>
    <scope>NUCLEOTIDE SEQUENCE [LARGE SCALE GENOMIC DNA]</scope>
</reference>
<dbReference type="Pfam" id="PF04969">
    <property type="entry name" value="CS"/>
    <property type="match status" value="1"/>
</dbReference>
<dbReference type="InterPro" id="IPR037898">
    <property type="entry name" value="NudC_fam"/>
</dbReference>
<dbReference type="PANTHER" id="PTHR12356:SF19">
    <property type="entry name" value="NUDC DOMAIN-CONTAINING PROTEIN 3"/>
    <property type="match status" value="1"/>
</dbReference>
<sequence length="370" mass="41844">MSRIPDIYKYDEVLTSILVNEKSILGFLSTIFNFLARRTDFYHVPDGPYENMGFPPGVAEELVVKVLRTCDPKNFKAPNGAIKSTDVNDEIMCSTVAQEVEVIADEDLEENNTLEAEDTPVNTHTSNPVIEPSATFGTVKHDKQQSEPAVNASIAHTESKIQELSLQESPKTIPEDYKPHMLPTQKNSETYNGADREHYLWSQTIMELDVTVKLPPDIKSAKDLKVTLNTGDISILRKNGDIILKDSLPYKIKAIDSFWSVSEGKLIMHLEKVQERWWNKLLNNEEPIDLDRIDCSRPLDDLPEDQVAKVRELQWNQERKLQGLPTSDDIRNINILKKAWNAPGSPFQGQKFNPNILNSSNTLPSFSGDQ</sequence>
<protein>
    <recommendedName>
        <fullName evidence="3">CS domain-containing protein</fullName>
    </recommendedName>
</protein>
<dbReference type="Gene3D" id="2.60.40.790">
    <property type="match status" value="1"/>
</dbReference>
<dbReference type="EMBL" id="CADEBD010000171">
    <property type="protein sequence ID" value="CAB3223883.1"/>
    <property type="molecule type" value="Genomic_DNA"/>
</dbReference>
<dbReference type="OrthoDB" id="6334211at2759"/>
<organism evidence="4 5">
    <name type="scientific">Arctia plantaginis</name>
    <name type="common">Wood tiger moth</name>
    <name type="synonym">Phalaena plantaginis</name>
    <dbReference type="NCBI Taxonomy" id="874455"/>
    <lineage>
        <taxon>Eukaryota</taxon>
        <taxon>Metazoa</taxon>
        <taxon>Ecdysozoa</taxon>
        <taxon>Arthropoda</taxon>
        <taxon>Hexapoda</taxon>
        <taxon>Insecta</taxon>
        <taxon>Pterygota</taxon>
        <taxon>Neoptera</taxon>
        <taxon>Endopterygota</taxon>
        <taxon>Lepidoptera</taxon>
        <taxon>Glossata</taxon>
        <taxon>Ditrysia</taxon>
        <taxon>Noctuoidea</taxon>
        <taxon>Erebidae</taxon>
        <taxon>Arctiinae</taxon>
        <taxon>Arctia</taxon>
    </lineage>
</organism>
<evidence type="ECO:0000259" key="3">
    <source>
        <dbReference type="PROSITE" id="PS51203"/>
    </source>
</evidence>
<dbReference type="GO" id="GO:0005737">
    <property type="term" value="C:cytoplasm"/>
    <property type="evidence" value="ECO:0007669"/>
    <property type="project" value="TreeGrafter"/>
</dbReference>
<evidence type="ECO:0000313" key="5">
    <source>
        <dbReference type="Proteomes" id="UP000494256"/>
    </source>
</evidence>
<feature type="domain" description="CS" evidence="3">
    <location>
        <begin position="194"/>
        <end position="282"/>
    </location>
</feature>
<dbReference type="AlphaFoldDB" id="A0A8S0YWQ7"/>
<dbReference type="GO" id="GO:0051082">
    <property type="term" value="F:unfolded protein binding"/>
    <property type="evidence" value="ECO:0007669"/>
    <property type="project" value="TreeGrafter"/>
</dbReference>
<keyword evidence="1" id="KW-0597">Phosphoprotein</keyword>
<dbReference type="InterPro" id="IPR008978">
    <property type="entry name" value="HSP20-like_chaperone"/>
</dbReference>
<dbReference type="PANTHER" id="PTHR12356">
    <property type="entry name" value="NUCLEAR MOVEMENT PROTEIN NUDC"/>
    <property type="match status" value="1"/>
</dbReference>
<accession>A0A8S0YWQ7</accession>